<dbReference type="Pfam" id="PF00348">
    <property type="entry name" value="polyprenyl_synt"/>
    <property type="match status" value="1"/>
</dbReference>
<evidence type="ECO:0000256" key="2">
    <source>
        <dbReference type="ARBA" id="ARBA00022679"/>
    </source>
</evidence>
<dbReference type="Proteomes" id="UP001201163">
    <property type="component" value="Unassembled WGS sequence"/>
</dbReference>
<dbReference type="GO" id="GO:0005737">
    <property type="term" value="C:cytoplasm"/>
    <property type="evidence" value="ECO:0007669"/>
    <property type="project" value="TreeGrafter"/>
</dbReference>
<dbReference type="InterPro" id="IPR039702">
    <property type="entry name" value="FPS1-like"/>
</dbReference>
<dbReference type="AlphaFoldDB" id="A0AAD4Q8K4"/>
<proteinExistence type="inferred from homology"/>
<dbReference type="PANTHER" id="PTHR11525:SF0">
    <property type="entry name" value="FARNESYL PYROPHOSPHATE SYNTHASE"/>
    <property type="match status" value="1"/>
</dbReference>
<keyword evidence="2 5" id="KW-0808">Transferase</keyword>
<sequence>MPSRPSLATSVPHQPSHRRALSSTSNVTNAVARDQFELLYPNIREFLLSQFTAHSMPQDALEYFTKCLDHNTFSGGGKYKTGLLVVEAAEAFKGRQLNDSEYEKAAILGWAIVFLHSYFLVSDNIVDQVEMSHRKQSWHCVEGVGLKAINDALLVEGAVFQLVREHFRNEPYYIDLLELIHETRHPSFFRNPVPRNYQFPVDVQRAAKIYKAAIYSYYLPMALSMIMCGFPVEKGPLADTSYYEYVLDILLPLGEYAQIQAEYVDSCTGELPKNRSWCFDAVRTSGTPAQLATLETHFGKPERTSRLHVQTVFAEAGIDARYAQYSEDAYSRISALIDALPEWHNPSGDAILRRAAFRALLEDIHDSDE</sequence>
<evidence type="ECO:0000313" key="8">
    <source>
        <dbReference type="Proteomes" id="UP001201163"/>
    </source>
</evidence>
<dbReference type="GO" id="GO:0045337">
    <property type="term" value="P:farnesyl diphosphate biosynthetic process"/>
    <property type="evidence" value="ECO:0007669"/>
    <property type="project" value="TreeGrafter"/>
</dbReference>
<protein>
    <submittedName>
        <fullName evidence="7">Farnesyl diphosphate synthase</fullName>
    </submittedName>
</protein>
<dbReference type="InterPro" id="IPR000092">
    <property type="entry name" value="Polyprenyl_synt"/>
</dbReference>
<keyword evidence="3" id="KW-0479">Metal-binding</keyword>
<feature type="region of interest" description="Disordered" evidence="6">
    <location>
        <begin position="1"/>
        <end position="25"/>
    </location>
</feature>
<feature type="compositionally biased region" description="Polar residues" evidence="6">
    <location>
        <begin position="1"/>
        <end position="13"/>
    </location>
</feature>
<dbReference type="GO" id="GO:0004337">
    <property type="term" value="F:(2E,6E)-farnesyl diphosphate synthase activity"/>
    <property type="evidence" value="ECO:0007669"/>
    <property type="project" value="TreeGrafter"/>
</dbReference>
<dbReference type="EMBL" id="JAKELL010000127">
    <property type="protein sequence ID" value="KAH8980867.1"/>
    <property type="molecule type" value="Genomic_DNA"/>
</dbReference>
<dbReference type="PANTHER" id="PTHR11525">
    <property type="entry name" value="FARNESYL-PYROPHOSPHATE SYNTHETASE"/>
    <property type="match status" value="1"/>
</dbReference>
<evidence type="ECO:0000256" key="3">
    <source>
        <dbReference type="ARBA" id="ARBA00022723"/>
    </source>
</evidence>
<evidence type="ECO:0000256" key="1">
    <source>
        <dbReference type="ARBA" id="ARBA00001946"/>
    </source>
</evidence>
<evidence type="ECO:0000256" key="6">
    <source>
        <dbReference type="SAM" id="MobiDB-lite"/>
    </source>
</evidence>
<dbReference type="InterPro" id="IPR008949">
    <property type="entry name" value="Isoprenoid_synthase_dom_sf"/>
</dbReference>
<dbReference type="GO" id="GO:0004161">
    <property type="term" value="F:dimethylallyltranstransferase activity"/>
    <property type="evidence" value="ECO:0007669"/>
    <property type="project" value="TreeGrafter"/>
</dbReference>
<dbReference type="GO" id="GO:0046872">
    <property type="term" value="F:metal ion binding"/>
    <property type="evidence" value="ECO:0007669"/>
    <property type="project" value="UniProtKB-KW"/>
</dbReference>
<evidence type="ECO:0000256" key="5">
    <source>
        <dbReference type="RuleBase" id="RU004466"/>
    </source>
</evidence>
<comment type="caution">
    <text evidence="7">The sequence shown here is derived from an EMBL/GenBank/DDBJ whole genome shotgun (WGS) entry which is preliminary data.</text>
</comment>
<name>A0AAD4Q8K4_9AGAM</name>
<dbReference type="SUPFAM" id="SSF48576">
    <property type="entry name" value="Terpenoid synthases"/>
    <property type="match status" value="1"/>
</dbReference>
<reference evidence="7" key="1">
    <citation type="submission" date="2022-01" db="EMBL/GenBank/DDBJ databases">
        <title>Comparative genomics reveals a dynamic genome evolution in the ectomycorrhizal milk-cap (Lactarius) mushrooms.</title>
        <authorList>
            <consortium name="DOE Joint Genome Institute"/>
            <person name="Lebreton A."/>
            <person name="Tang N."/>
            <person name="Kuo A."/>
            <person name="LaButti K."/>
            <person name="Drula E."/>
            <person name="Barry K."/>
            <person name="Clum A."/>
            <person name="Lipzen A."/>
            <person name="Mousain D."/>
            <person name="Ng V."/>
            <person name="Wang R."/>
            <person name="Wang X."/>
            <person name="Dai Y."/>
            <person name="Henrissat B."/>
            <person name="Grigoriev I.V."/>
            <person name="Guerin-Laguette A."/>
            <person name="Yu F."/>
            <person name="Martin F.M."/>
        </authorList>
    </citation>
    <scope>NUCLEOTIDE SEQUENCE</scope>
    <source>
        <strain evidence="7">QP</strain>
    </source>
</reference>
<keyword evidence="8" id="KW-1185">Reference proteome</keyword>
<comment type="similarity">
    <text evidence="5">Belongs to the FPP/GGPP synthase family.</text>
</comment>
<gene>
    <name evidence="7" type="ORF">EDB92DRAFT_1953587</name>
</gene>
<dbReference type="Gene3D" id="1.10.600.10">
    <property type="entry name" value="Farnesyl Diphosphate Synthase"/>
    <property type="match status" value="1"/>
</dbReference>
<accession>A0AAD4Q8K4</accession>
<organism evidence="7 8">
    <name type="scientific">Lactarius akahatsu</name>
    <dbReference type="NCBI Taxonomy" id="416441"/>
    <lineage>
        <taxon>Eukaryota</taxon>
        <taxon>Fungi</taxon>
        <taxon>Dikarya</taxon>
        <taxon>Basidiomycota</taxon>
        <taxon>Agaricomycotina</taxon>
        <taxon>Agaricomycetes</taxon>
        <taxon>Russulales</taxon>
        <taxon>Russulaceae</taxon>
        <taxon>Lactarius</taxon>
    </lineage>
</organism>
<keyword evidence="4" id="KW-0460">Magnesium</keyword>
<comment type="cofactor">
    <cofactor evidence="1">
        <name>Mg(2+)</name>
        <dbReference type="ChEBI" id="CHEBI:18420"/>
    </cofactor>
</comment>
<evidence type="ECO:0000256" key="4">
    <source>
        <dbReference type="ARBA" id="ARBA00022842"/>
    </source>
</evidence>
<evidence type="ECO:0000313" key="7">
    <source>
        <dbReference type="EMBL" id="KAH8980867.1"/>
    </source>
</evidence>